<accession>A0ABS8WXX7</accession>
<name>A0ABS8WXX7_DATST</name>
<keyword evidence="2" id="KW-1185">Reference proteome</keyword>
<dbReference type="Proteomes" id="UP000823775">
    <property type="component" value="Unassembled WGS sequence"/>
</dbReference>
<gene>
    <name evidence="1" type="ORF">HAX54_006173</name>
</gene>
<reference evidence="1 2" key="1">
    <citation type="journal article" date="2021" name="BMC Genomics">
        <title>Datura genome reveals duplications of psychoactive alkaloid biosynthetic genes and high mutation rate following tissue culture.</title>
        <authorList>
            <person name="Rajewski A."/>
            <person name="Carter-House D."/>
            <person name="Stajich J."/>
            <person name="Litt A."/>
        </authorList>
    </citation>
    <scope>NUCLEOTIDE SEQUENCE [LARGE SCALE GENOMIC DNA]</scope>
    <source>
        <strain evidence="1">AR-01</strain>
    </source>
</reference>
<organism evidence="1 2">
    <name type="scientific">Datura stramonium</name>
    <name type="common">Jimsonweed</name>
    <name type="synonym">Common thornapple</name>
    <dbReference type="NCBI Taxonomy" id="4076"/>
    <lineage>
        <taxon>Eukaryota</taxon>
        <taxon>Viridiplantae</taxon>
        <taxon>Streptophyta</taxon>
        <taxon>Embryophyta</taxon>
        <taxon>Tracheophyta</taxon>
        <taxon>Spermatophyta</taxon>
        <taxon>Magnoliopsida</taxon>
        <taxon>eudicotyledons</taxon>
        <taxon>Gunneridae</taxon>
        <taxon>Pentapetalae</taxon>
        <taxon>asterids</taxon>
        <taxon>lamiids</taxon>
        <taxon>Solanales</taxon>
        <taxon>Solanaceae</taxon>
        <taxon>Solanoideae</taxon>
        <taxon>Datureae</taxon>
        <taxon>Datura</taxon>
    </lineage>
</organism>
<dbReference type="EMBL" id="JACEIK010013072">
    <property type="protein sequence ID" value="MCE3216344.1"/>
    <property type="molecule type" value="Genomic_DNA"/>
</dbReference>
<feature type="non-terminal residue" evidence="1">
    <location>
        <position position="194"/>
    </location>
</feature>
<proteinExistence type="predicted"/>
<evidence type="ECO:0000313" key="1">
    <source>
        <dbReference type="EMBL" id="MCE3216344.1"/>
    </source>
</evidence>
<sequence length="194" mass="21178">MGDASKQCKHGLGRLRIFQLKASSGLVGTQEDYIGRQLPICLEVSSTGGWNNSGVHLWADLVGKINVMSHLIMRLLFLLNFLNCCTSCWDDPNISIIWGAPVHNRMPLGIEETVRQGEGGGWAFPDTLGIGESLKPKNWEGHKSSLLSGLPLELLSYDFSHIDMNASHDTGNENGYLNGDMCGILGLNEMGAHK</sequence>
<comment type="caution">
    <text evidence="1">The sequence shown here is derived from an EMBL/GenBank/DDBJ whole genome shotgun (WGS) entry which is preliminary data.</text>
</comment>
<protein>
    <submittedName>
        <fullName evidence="1">Uncharacterized protein</fullName>
    </submittedName>
</protein>
<evidence type="ECO:0000313" key="2">
    <source>
        <dbReference type="Proteomes" id="UP000823775"/>
    </source>
</evidence>